<keyword evidence="1" id="KW-0472">Membrane</keyword>
<feature type="transmembrane region" description="Helical" evidence="1">
    <location>
        <begin position="61"/>
        <end position="79"/>
    </location>
</feature>
<accession>A0ABT0E604</accession>
<organism evidence="2 3">
    <name type="scientific">Alcanivorax quisquiliarum</name>
    <dbReference type="NCBI Taxonomy" id="2933565"/>
    <lineage>
        <taxon>Bacteria</taxon>
        <taxon>Pseudomonadati</taxon>
        <taxon>Pseudomonadota</taxon>
        <taxon>Gammaproteobacteria</taxon>
        <taxon>Oceanospirillales</taxon>
        <taxon>Alcanivoracaceae</taxon>
        <taxon>Alcanivorax</taxon>
    </lineage>
</organism>
<dbReference type="EMBL" id="JALKII010000003">
    <property type="protein sequence ID" value="MCK0537265.1"/>
    <property type="molecule type" value="Genomic_DNA"/>
</dbReference>
<reference evidence="2" key="1">
    <citation type="submission" date="2022-04" db="EMBL/GenBank/DDBJ databases">
        <title>Alcanivorax sp. CY1518 draft genome sequence.</title>
        <authorList>
            <person name="Zhao G."/>
            <person name="An M."/>
        </authorList>
    </citation>
    <scope>NUCLEOTIDE SEQUENCE</scope>
    <source>
        <strain evidence="2">CY1518</strain>
    </source>
</reference>
<keyword evidence="1" id="KW-1133">Transmembrane helix</keyword>
<name>A0ABT0E604_9GAMM</name>
<feature type="transmembrane region" description="Helical" evidence="1">
    <location>
        <begin position="91"/>
        <end position="108"/>
    </location>
</feature>
<gene>
    <name evidence="2" type="ORF">MU846_06030</name>
</gene>
<evidence type="ECO:0000313" key="3">
    <source>
        <dbReference type="Proteomes" id="UP001165524"/>
    </source>
</evidence>
<feature type="transmembrane region" description="Helical" evidence="1">
    <location>
        <begin position="6"/>
        <end position="28"/>
    </location>
</feature>
<feature type="transmembrane region" description="Helical" evidence="1">
    <location>
        <begin position="35"/>
        <end position="55"/>
    </location>
</feature>
<comment type="caution">
    <text evidence="2">The sequence shown here is derived from an EMBL/GenBank/DDBJ whole genome shotgun (WGS) entry which is preliminary data.</text>
</comment>
<evidence type="ECO:0000256" key="1">
    <source>
        <dbReference type="SAM" id="Phobius"/>
    </source>
</evidence>
<sequence length="203" mass="22849">MMGESFLSWPFATLVTALVFASITLRLLRIRAPKIGIPLVLLVVLVSLLPMPWGLGMWVRSYLGEFSVTLGVMSVMFMQHRLGGRWFLPSGELRMMALLVVGTAAWFYPMSLGLTYIDPYAWGFGDFRFSAVLLLLGLAAWVMRAYGICLMLVGAQCAFALRLLPSDNLWDYLLDPWLAAWSLGWLVRDWRLTLLARRTPVAA</sequence>
<keyword evidence="1" id="KW-0812">Transmembrane</keyword>
<protein>
    <submittedName>
        <fullName evidence="2">Uncharacterized protein</fullName>
    </submittedName>
</protein>
<keyword evidence="3" id="KW-1185">Reference proteome</keyword>
<dbReference type="Proteomes" id="UP001165524">
    <property type="component" value="Unassembled WGS sequence"/>
</dbReference>
<dbReference type="RefSeq" id="WP_246950307.1">
    <property type="nucleotide sequence ID" value="NZ_JALKII010000003.1"/>
</dbReference>
<evidence type="ECO:0000313" key="2">
    <source>
        <dbReference type="EMBL" id="MCK0537265.1"/>
    </source>
</evidence>
<proteinExistence type="predicted"/>